<sequence length="180" mass="19865">MQQRKSTYGRPSGTDGSDFSYRMVVDSRYQKVAKGKKRLSVLFIIQCLLLVMGVVFAFLPAVEEDTLNIITVSSLVGGIISLIIAEIGRRRSRASFLRFYSVVSSVLALLLSASLAKRYSLLEVIQGLSFSETIKRNLNDFPVPLVGLLVYIPILLLFQIYTITAVVSVVGNMSPPRKAS</sequence>
<gene>
    <name evidence="1" type="ORF">L6164_017536</name>
</gene>
<proteinExistence type="predicted"/>
<reference evidence="1 2" key="1">
    <citation type="journal article" date="2022" name="DNA Res.">
        <title>Chromosomal-level genome assembly of the orchid tree Bauhinia variegata (Leguminosae; Cercidoideae) supports the allotetraploid origin hypothesis of Bauhinia.</title>
        <authorList>
            <person name="Zhong Y."/>
            <person name="Chen Y."/>
            <person name="Zheng D."/>
            <person name="Pang J."/>
            <person name="Liu Y."/>
            <person name="Luo S."/>
            <person name="Meng S."/>
            <person name="Qian L."/>
            <person name="Wei D."/>
            <person name="Dai S."/>
            <person name="Zhou R."/>
        </authorList>
    </citation>
    <scope>NUCLEOTIDE SEQUENCE [LARGE SCALE GENOMIC DNA]</scope>
    <source>
        <strain evidence="1">BV-YZ2020</strain>
    </source>
</reference>
<evidence type="ECO:0000313" key="2">
    <source>
        <dbReference type="Proteomes" id="UP000828941"/>
    </source>
</evidence>
<dbReference type="EMBL" id="CM039432">
    <property type="protein sequence ID" value="KAI4332644.1"/>
    <property type="molecule type" value="Genomic_DNA"/>
</dbReference>
<name>A0ACB9NAB3_BAUVA</name>
<organism evidence="1 2">
    <name type="scientific">Bauhinia variegata</name>
    <name type="common">Purple orchid tree</name>
    <name type="synonym">Phanera variegata</name>
    <dbReference type="NCBI Taxonomy" id="167791"/>
    <lineage>
        <taxon>Eukaryota</taxon>
        <taxon>Viridiplantae</taxon>
        <taxon>Streptophyta</taxon>
        <taxon>Embryophyta</taxon>
        <taxon>Tracheophyta</taxon>
        <taxon>Spermatophyta</taxon>
        <taxon>Magnoliopsida</taxon>
        <taxon>eudicotyledons</taxon>
        <taxon>Gunneridae</taxon>
        <taxon>Pentapetalae</taxon>
        <taxon>rosids</taxon>
        <taxon>fabids</taxon>
        <taxon>Fabales</taxon>
        <taxon>Fabaceae</taxon>
        <taxon>Cercidoideae</taxon>
        <taxon>Cercideae</taxon>
        <taxon>Bauhiniinae</taxon>
        <taxon>Bauhinia</taxon>
    </lineage>
</organism>
<protein>
    <submittedName>
        <fullName evidence="1">Uncharacterized protein</fullName>
    </submittedName>
</protein>
<evidence type="ECO:0000313" key="1">
    <source>
        <dbReference type="EMBL" id="KAI4332644.1"/>
    </source>
</evidence>
<comment type="caution">
    <text evidence="1">The sequence shown here is derived from an EMBL/GenBank/DDBJ whole genome shotgun (WGS) entry which is preliminary data.</text>
</comment>
<keyword evidence="2" id="KW-1185">Reference proteome</keyword>
<accession>A0ACB9NAB3</accession>
<dbReference type="Proteomes" id="UP000828941">
    <property type="component" value="Chromosome 7"/>
</dbReference>